<comment type="similarity">
    <text evidence="2 7">Belongs to the UDP-glucose/GDP-mannose dehydrogenase family.</text>
</comment>
<reference evidence="12 13" key="1">
    <citation type="submission" date="2016-05" db="EMBL/GenBank/DDBJ databases">
        <title>Paenibacillus sp. 1ZS3-15 nov., isolated from the rhizosphere soil.</title>
        <authorList>
            <person name="Zhang X.X."/>
            <person name="Zhang J."/>
        </authorList>
    </citation>
    <scope>NUCLEOTIDE SEQUENCE [LARGE SCALE GENOMIC DNA]</scope>
    <source>
        <strain evidence="12 13">1ZS3-15</strain>
    </source>
</reference>
<evidence type="ECO:0000256" key="6">
    <source>
        <dbReference type="ARBA" id="ARBA00047473"/>
    </source>
</evidence>
<feature type="binding site" evidence="10">
    <location>
        <position position="272"/>
    </location>
    <ligand>
        <name>NAD(+)</name>
        <dbReference type="ChEBI" id="CHEBI:57540"/>
    </ligand>
</feature>
<evidence type="ECO:0000256" key="7">
    <source>
        <dbReference type="PIRNR" id="PIRNR000124"/>
    </source>
</evidence>
<evidence type="ECO:0000313" key="12">
    <source>
        <dbReference type="EMBL" id="OAS14348.1"/>
    </source>
</evidence>
<evidence type="ECO:0000259" key="11">
    <source>
        <dbReference type="SMART" id="SM00984"/>
    </source>
</evidence>
<comment type="pathway">
    <text evidence="1">Nucleotide-sugar biosynthesis; UDP-alpha-D-glucuronate biosynthesis; UDP-alpha-D-glucuronate from UDP-alpha-D-glucose: step 1/1.</text>
</comment>
<dbReference type="GO" id="GO:0000271">
    <property type="term" value="P:polysaccharide biosynthetic process"/>
    <property type="evidence" value="ECO:0007669"/>
    <property type="project" value="InterPro"/>
</dbReference>
<feature type="domain" description="UDP-glucose/GDP-mannose dehydrogenase C-terminal" evidence="11">
    <location>
        <begin position="320"/>
        <end position="418"/>
    </location>
</feature>
<protein>
    <recommendedName>
        <fullName evidence="3 7">UDP-glucose 6-dehydrogenase</fullName>
        <ecNumber evidence="3 7">1.1.1.22</ecNumber>
    </recommendedName>
</protein>
<evidence type="ECO:0000256" key="5">
    <source>
        <dbReference type="ARBA" id="ARBA00023027"/>
    </source>
</evidence>
<dbReference type="PIRSF" id="PIRSF500134">
    <property type="entry name" value="UDPglc_DH_bac"/>
    <property type="match status" value="1"/>
</dbReference>
<dbReference type="GO" id="GO:0003979">
    <property type="term" value="F:UDP-glucose 6-dehydrogenase activity"/>
    <property type="evidence" value="ECO:0007669"/>
    <property type="project" value="UniProtKB-EC"/>
</dbReference>
<dbReference type="SUPFAM" id="SSF48179">
    <property type="entry name" value="6-phosphogluconate dehydrogenase C-terminal domain-like"/>
    <property type="match status" value="1"/>
</dbReference>
<dbReference type="InterPro" id="IPR028357">
    <property type="entry name" value="UDPglc_DH_bac"/>
</dbReference>
<dbReference type="NCBIfam" id="TIGR03026">
    <property type="entry name" value="NDP-sugDHase"/>
    <property type="match status" value="1"/>
</dbReference>
<dbReference type="InterPro" id="IPR001732">
    <property type="entry name" value="UDP-Glc/GDP-Man_DH_N"/>
</dbReference>
<feature type="binding site" evidence="9">
    <location>
        <position position="266"/>
    </location>
    <ligand>
        <name>substrate</name>
    </ligand>
</feature>
<evidence type="ECO:0000256" key="1">
    <source>
        <dbReference type="ARBA" id="ARBA00004701"/>
    </source>
</evidence>
<evidence type="ECO:0000256" key="10">
    <source>
        <dbReference type="PIRSR" id="PIRSR500134-3"/>
    </source>
</evidence>
<evidence type="ECO:0000256" key="2">
    <source>
        <dbReference type="ARBA" id="ARBA00006601"/>
    </source>
</evidence>
<dbReference type="InterPro" id="IPR036220">
    <property type="entry name" value="UDP-Glc/GDP-Man_DH_C_sf"/>
</dbReference>
<dbReference type="PIRSF" id="PIRSF000124">
    <property type="entry name" value="UDPglc_GDPman_dh"/>
    <property type="match status" value="1"/>
</dbReference>
<proteinExistence type="inferred from homology"/>
<sequence>MMIAVIGLGFVGLTTALGLATQTGRLVYAYDSNANLRAKLKSGEVPFHEPGLKDKLHELLGSGLIICDTLAEALEHTSIIFYCVGTPSRPDGAADLDALTGAIRQSLPLLRKDSYCTLVIKSTVPPMTTTDVLAPLLKNSGHMVGESVGLAHNPEFLREGRAWQDFIHPDRIVIGACDAYSMRQLEQLYEPFGAPVLAVSPGTAEFTKMASNALLATMISFSNELAALAEGSPEIDISQAFRLLHADGRWQGGGMASYVYPGCGFGGYCLPKDTLSLYRYSQKIGRESTLLGGVLAVNVRTKRAFAERVVAAAGPKSKVAVLGLAFKPGSDDVRETPAADIITHLLELGVTDIVAYDPLAISRFRDVYGFPIRYAHSLEEALEGRDLAALVTAWPEFTARQLLFERVQVIDGRYCLGKREFVLPTQLRRS</sequence>
<dbReference type="Pfam" id="PF00984">
    <property type="entry name" value="UDPG_MGDP_dh"/>
    <property type="match status" value="1"/>
</dbReference>
<organism evidence="12 13">
    <name type="scientific">Paenibacillus oryzisoli</name>
    <dbReference type="NCBI Taxonomy" id="1850517"/>
    <lineage>
        <taxon>Bacteria</taxon>
        <taxon>Bacillati</taxon>
        <taxon>Bacillota</taxon>
        <taxon>Bacilli</taxon>
        <taxon>Bacillales</taxon>
        <taxon>Paenibacillaceae</taxon>
        <taxon>Paenibacillus</taxon>
    </lineage>
</organism>
<dbReference type="AlphaFoldDB" id="A0A198A003"/>
<dbReference type="SUPFAM" id="SSF52413">
    <property type="entry name" value="UDP-glucose/GDP-mannose dehydrogenase C-terminal domain"/>
    <property type="match status" value="1"/>
</dbReference>
<keyword evidence="5 7" id="KW-0520">NAD</keyword>
<comment type="caution">
    <text evidence="12">The sequence shown here is derived from an EMBL/GenBank/DDBJ whole genome shotgun (WGS) entry which is preliminary data.</text>
</comment>
<feature type="binding site" evidence="10">
    <location>
        <position position="31"/>
    </location>
    <ligand>
        <name>NAD(+)</name>
        <dbReference type="ChEBI" id="CHEBI:57540"/>
    </ligand>
</feature>
<dbReference type="EC" id="1.1.1.22" evidence="3 7"/>
<dbReference type="Gene3D" id="3.40.50.720">
    <property type="entry name" value="NAD(P)-binding Rossmann-like Domain"/>
    <property type="match status" value="2"/>
</dbReference>
<feature type="binding site" evidence="9">
    <location>
        <position position="327"/>
    </location>
    <ligand>
        <name>substrate</name>
    </ligand>
</feature>
<feature type="active site" description="Nucleophile" evidence="8">
    <location>
        <position position="269"/>
    </location>
</feature>
<name>A0A198A003_9BACL</name>
<keyword evidence="4 7" id="KW-0560">Oxidoreductase</keyword>
<dbReference type="PANTHER" id="PTHR43750:SF3">
    <property type="entry name" value="UDP-GLUCOSE 6-DEHYDROGENASE TUAD"/>
    <property type="match status" value="1"/>
</dbReference>
<feature type="binding site" evidence="9">
    <location>
        <begin position="156"/>
        <end position="159"/>
    </location>
    <ligand>
        <name>substrate</name>
    </ligand>
</feature>
<comment type="catalytic activity">
    <reaction evidence="6 7">
        <text>UDP-alpha-D-glucose + 2 NAD(+) + H2O = UDP-alpha-D-glucuronate + 2 NADH + 3 H(+)</text>
        <dbReference type="Rhea" id="RHEA:23596"/>
        <dbReference type="ChEBI" id="CHEBI:15377"/>
        <dbReference type="ChEBI" id="CHEBI:15378"/>
        <dbReference type="ChEBI" id="CHEBI:57540"/>
        <dbReference type="ChEBI" id="CHEBI:57945"/>
        <dbReference type="ChEBI" id="CHEBI:58052"/>
        <dbReference type="ChEBI" id="CHEBI:58885"/>
        <dbReference type="EC" id="1.1.1.22"/>
    </reaction>
</comment>
<dbReference type="PANTHER" id="PTHR43750">
    <property type="entry name" value="UDP-GLUCOSE 6-DEHYDROGENASE TUAD"/>
    <property type="match status" value="1"/>
</dbReference>
<dbReference type="UniPathway" id="UPA00038">
    <property type="reaction ID" value="UER00491"/>
</dbReference>
<dbReference type="InterPro" id="IPR017476">
    <property type="entry name" value="UDP-Glc/GDP-Man"/>
</dbReference>
<feature type="binding site" evidence="9">
    <location>
        <position position="208"/>
    </location>
    <ligand>
        <name>substrate</name>
    </ligand>
</feature>
<dbReference type="Pfam" id="PF03720">
    <property type="entry name" value="UDPG_MGDP_dh_C"/>
    <property type="match status" value="1"/>
</dbReference>
<dbReference type="SMART" id="SM00984">
    <property type="entry name" value="UDPG_MGDP_dh_C"/>
    <property type="match status" value="1"/>
</dbReference>
<feature type="binding site" evidence="10">
    <location>
        <position position="159"/>
    </location>
    <ligand>
        <name>NAD(+)</name>
        <dbReference type="ChEBI" id="CHEBI:57540"/>
    </ligand>
</feature>
<evidence type="ECO:0000256" key="4">
    <source>
        <dbReference type="ARBA" id="ARBA00023002"/>
    </source>
</evidence>
<dbReference type="InterPro" id="IPR008927">
    <property type="entry name" value="6-PGluconate_DH-like_C_sf"/>
</dbReference>
<evidence type="ECO:0000256" key="9">
    <source>
        <dbReference type="PIRSR" id="PIRSR500134-2"/>
    </source>
</evidence>
<feature type="binding site" evidence="10">
    <location>
        <position position="334"/>
    </location>
    <ligand>
        <name>NAD(+)</name>
        <dbReference type="ChEBI" id="CHEBI:57540"/>
    </ligand>
</feature>
<keyword evidence="13" id="KW-1185">Reference proteome</keyword>
<dbReference type="InterPro" id="IPR014026">
    <property type="entry name" value="UDP-Glc/GDP-Man_DH_dimer"/>
</dbReference>
<dbReference type="STRING" id="1850517.A8708_13200"/>
<dbReference type="Proteomes" id="UP000078454">
    <property type="component" value="Unassembled WGS sequence"/>
</dbReference>
<dbReference type="GO" id="GO:0006065">
    <property type="term" value="P:UDP-glucuronate biosynthetic process"/>
    <property type="evidence" value="ECO:0007669"/>
    <property type="project" value="UniProtKB-UniPathway"/>
</dbReference>
<dbReference type="EMBL" id="LYPB01000090">
    <property type="protein sequence ID" value="OAS14348.1"/>
    <property type="molecule type" value="Genomic_DNA"/>
</dbReference>
<feature type="binding site" evidence="10">
    <location>
        <position position="86"/>
    </location>
    <ligand>
        <name>NAD(+)</name>
        <dbReference type="ChEBI" id="CHEBI:57540"/>
    </ligand>
</feature>
<dbReference type="InterPro" id="IPR014027">
    <property type="entry name" value="UDP-Glc/GDP-Man_DH_C"/>
</dbReference>
<dbReference type="GO" id="GO:0051287">
    <property type="term" value="F:NAD binding"/>
    <property type="evidence" value="ECO:0007669"/>
    <property type="project" value="InterPro"/>
</dbReference>
<dbReference type="Gene3D" id="1.20.5.100">
    <property type="entry name" value="Cytochrome c1, transmembrane anchor, C-terminal"/>
    <property type="match status" value="1"/>
</dbReference>
<evidence type="ECO:0000256" key="8">
    <source>
        <dbReference type="PIRSR" id="PIRSR500134-1"/>
    </source>
</evidence>
<dbReference type="InterPro" id="IPR036291">
    <property type="entry name" value="NAD(P)-bd_dom_sf"/>
</dbReference>
<accession>A0A198A003</accession>
<evidence type="ECO:0000256" key="3">
    <source>
        <dbReference type="ARBA" id="ARBA00012954"/>
    </source>
</evidence>
<feature type="binding site" evidence="10">
    <location>
        <position position="123"/>
    </location>
    <ligand>
        <name>NAD(+)</name>
        <dbReference type="ChEBI" id="CHEBI:57540"/>
    </ligand>
</feature>
<gene>
    <name evidence="12" type="ORF">A8708_13200</name>
</gene>
<dbReference type="Pfam" id="PF03721">
    <property type="entry name" value="UDPG_MGDP_dh_N"/>
    <property type="match status" value="1"/>
</dbReference>
<feature type="binding site" evidence="9">
    <location>
        <begin position="258"/>
        <end position="262"/>
    </location>
    <ligand>
        <name>substrate</name>
    </ligand>
</feature>
<dbReference type="SUPFAM" id="SSF51735">
    <property type="entry name" value="NAD(P)-binding Rossmann-fold domains"/>
    <property type="match status" value="1"/>
</dbReference>
<evidence type="ECO:0000313" key="13">
    <source>
        <dbReference type="Proteomes" id="UP000078454"/>
    </source>
</evidence>